<sequence length="157" mass="17573">MMMLLNRNLVFLYLVFALSLGYLITAINLGSPLSDGRVEPSFFPILLGLFSVTFSAILVFREFASIKRSSQLAEDDSSVGKANYSPLWVMLSIFIYIMAFQVVGYFLSSFLFVLSIIVIFSSLDKIIQKTIISLIIAALGYLVFEQMFGVRLPALWG</sequence>
<dbReference type="Proteomes" id="UP001177341">
    <property type="component" value="Unassembled WGS sequence"/>
</dbReference>
<dbReference type="Proteomes" id="UP001169862">
    <property type="component" value="Unassembled WGS sequence"/>
</dbReference>
<dbReference type="InterPro" id="IPR009936">
    <property type="entry name" value="DUF1468"/>
</dbReference>
<evidence type="ECO:0000313" key="5">
    <source>
        <dbReference type="Proteomes" id="UP001169862"/>
    </source>
</evidence>
<protein>
    <submittedName>
        <fullName evidence="3">Tripartite tricarboxylate transporter TctB family protein</fullName>
    </submittedName>
</protein>
<keyword evidence="1" id="KW-1133">Transmembrane helix</keyword>
<reference evidence="3" key="1">
    <citation type="submission" date="2023-07" db="EMBL/GenBank/DDBJ databases">
        <title>Genome content predicts the carbon catabolic preferences of heterotrophic bacteria.</title>
        <authorList>
            <person name="Gralka M."/>
        </authorList>
    </citation>
    <scope>NUCLEOTIDE SEQUENCE</scope>
    <source>
        <strain evidence="4">5G01</strain>
        <strain evidence="3">I2M16</strain>
    </source>
</reference>
<dbReference type="RefSeq" id="WP_170870371.1">
    <property type="nucleotide sequence ID" value="NZ_JAGDZI010000053.1"/>
</dbReference>
<gene>
    <name evidence="3" type="ORF">Q4490_06020</name>
    <name evidence="4" type="ORF">Q8W30_10740</name>
</gene>
<organism evidence="3 5">
    <name type="scientific">Neptunomonas phycophila</name>
    <dbReference type="NCBI Taxonomy" id="1572645"/>
    <lineage>
        <taxon>Bacteria</taxon>
        <taxon>Pseudomonadati</taxon>
        <taxon>Pseudomonadota</taxon>
        <taxon>Gammaproteobacteria</taxon>
        <taxon>Oceanospirillales</taxon>
        <taxon>Oceanospirillaceae</taxon>
        <taxon>Neptunomonas</taxon>
    </lineage>
</organism>
<evidence type="ECO:0000313" key="3">
    <source>
        <dbReference type="EMBL" id="MDO6453115.1"/>
    </source>
</evidence>
<proteinExistence type="predicted"/>
<comment type="caution">
    <text evidence="3">The sequence shown here is derived from an EMBL/GenBank/DDBJ whole genome shotgun (WGS) entry which is preliminary data.</text>
</comment>
<evidence type="ECO:0000259" key="2">
    <source>
        <dbReference type="Pfam" id="PF07331"/>
    </source>
</evidence>
<keyword evidence="6" id="KW-1185">Reference proteome</keyword>
<dbReference type="EMBL" id="JAUYVO010000006">
    <property type="protein sequence ID" value="MDP2523045.1"/>
    <property type="molecule type" value="Genomic_DNA"/>
</dbReference>
<feature type="transmembrane region" description="Helical" evidence="1">
    <location>
        <begin position="87"/>
        <end position="120"/>
    </location>
</feature>
<feature type="transmembrane region" description="Helical" evidence="1">
    <location>
        <begin position="126"/>
        <end position="144"/>
    </location>
</feature>
<keyword evidence="1" id="KW-0812">Transmembrane</keyword>
<evidence type="ECO:0000313" key="6">
    <source>
        <dbReference type="Proteomes" id="UP001177341"/>
    </source>
</evidence>
<evidence type="ECO:0000256" key="1">
    <source>
        <dbReference type="SAM" id="Phobius"/>
    </source>
</evidence>
<evidence type="ECO:0000313" key="4">
    <source>
        <dbReference type="EMBL" id="MDP2523045.1"/>
    </source>
</evidence>
<keyword evidence="1" id="KW-0472">Membrane</keyword>
<feature type="domain" description="DUF1468" evidence="2">
    <location>
        <begin position="14"/>
        <end position="153"/>
    </location>
</feature>
<dbReference type="AlphaFoldDB" id="A0AAW7XG45"/>
<dbReference type="Pfam" id="PF07331">
    <property type="entry name" value="TctB"/>
    <property type="match status" value="1"/>
</dbReference>
<feature type="transmembrane region" description="Helical" evidence="1">
    <location>
        <begin position="41"/>
        <end position="60"/>
    </location>
</feature>
<accession>A0AAW7XG45</accession>
<dbReference type="EMBL" id="JAUOPG010000003">
    <property type="protein sequence ID" value="MDO6453115.1"/>
    <property type="molecule type" value="Genomic_DNA"/>
</dbReference>
<name>A0AAW7XG45_9GAMM</name>